<dbReference type="SUPFAM" id="SSF52172">
    <property type="entry name" value="CheY-like"/>
    <property type="match status" value="1"/>
</dbReference>
<keyword evidence="2" id="KW-0902">Two-component regulatory system</keyword>
<dbReference type="GO" id="GO:0032993">
    <property type="term" value="C:protein-DNA complex"/>
    <property type="evidence" value="ECO:0007669"/>
    <property type="project" value="TreeGrafter"/>
</dbReference>
<dbReference type="SMART" id="SM00448">
    <property type="entry name" value="REC"/>
    <property type="match status" value="1"/>
</dbReference>
<dbReference type="Gene3D" id="3.40.50.2300">
    <property type="match status" value="1"/>
</dbReference>
<dbReference type="PROSITE" id="PS50110">
    <property type="entry name" value="RESPONSE_REGULATORY"/>
    <property type="match status" value="1"/>
</dbReference>
<evidence type="ECO:0000256" key="2">
    <source>
        <dbReference type="ARBA" id="ARBA00023012"/>
    </source>
</evidence>
<dbReference type="OrthoDB" id="7326651at2"/>
<sequence>MKILAVDDDPMVLDLLQGALPKAGFPDITTAASAAEAMDLIQTADKPFDCFLLDIQMPQMSGIELCDWIRYIPEYSEVPILMVTAMSDKVFINQAFAAGASDYVTKPFDPLELTTRMRVAERLNQKSRDARQNGEMVQALLNDNFRGPKFNFDTAFTVRDVAGVIDRVALENFLLQLGRGGMFATNVFAFQMVNARELYDSCTPEEYFYTVTDVAEAISDSLSYGESFVAHAGRGAFVCVCHGRDQIDAEELQISVQQAIDKMELAYDDWREMDVQVTISPVQRMGLRSGRSAIDAMDAALDKARKAASEAVHTSEYAGWKRDLIKAFAWAG</sequence>
<protein>
    <submittedName>
        <fullName evidence="8">Response regulator transcription factor</fullName>
    </submittedName>
</protein>
<dbReference type="GO" id="GO:0000976">
    <property type="term" value="F:transcription cis-regulatory region binding"/>
    <property type="evidence" value="ECO:0007669"/>
    <property type="project" value="TreeGrafter"/>
</dbReference>
<comment type="caution">
    <text evidence="8">The sequence shown here is derived from an EMBL/GenBank/DDBJ whole genome shotgun (WGS) entry which is preliminary data.</text>
</comment>
<keyword evidence="5" id="KW-0804">Transcription</keyword>
<evidence type="ECO:0000313" key="9">
    <source>
        <dbReference type="Proteomes" id="UP000306113"/>
    </source>
</evidence>
<accession>A0A4S3MEJ4</accession>
<dbReference type="GO" id="GO:0005829">
    <property type="term" value="C:cytosol"/>
    <property type="evidence" value="ECO:0007669"/>
    <property type="project" value="TreeGrafter"/>
</dbReference>
<evidence type="ECO:0000256" key="1">
    <source>
        <dbReference type="ARBA" id="ARBA00022553"/>
    </source>
</evidence>
<dbReference type="InterPro" id="IPR039420">
    <property type="entry name" value="WalR-like"/>
</dbReference>
<evidence type="ECO:0000256" key="4">
    <source>
        <dbReference type="ARBA" id="ARBA00023125"/>
    </source>
</evidence>
<keyword evidence="1 6" id="KW-0597">Phosphoprotein</keyword>
<dbReference type="GO" id="GO:0006355">
    <property type="term" value="P:regulation of DNA-templated transcription"/>
    <property type="evidence" value="ECO:0007669"/>
    <property type="project" value="TreeGrafter"/>
</dbReference>
<feature type="domain" description="Response regulatory" evidence="7">
    <location>
        <begin position="2"/>
        <end position="121"/>
    </location>
</feature>
<feature type="modified residue" description="4-aspartylphosphate" evidence="6">
    <location>
        <position position="54"/>
    </location>
</feature>
<dbReference type="RefSeq" id="WP_136337501.1">
    <property type="nucleotide sequence ID" value="NZ_SSMD01000001.1"/>
</dbReference>
<organism evidence="8 9">
    <name type="scientific">Thalassobius vesicularis</name>
    <dbReference type="NCBI Taxonomy" id="1294297"/>
    <lineage>
        <taxon>Bacteria</taxon>
        <taxon>Pseudomonadati</taxon>
        <taxon>Pseudomonadota</taxon>
        <taxon>Alphaproteobacteria</taxon>
        <taxon>Rhodobacterales</taxon>
        <taxon>Roseobacteraceae</taxon>
        <taxon>Thalassovita</taxon>
    </lineage>
</organism>
<evidence type="ECO:0000259" key="7">
    <source>
        <dbReference type="PROSITE" id="PS50110"/>
    </source>
</evidence>
<dbReference type="InterPro" id="IPR011006">
    <property type="entry name" value="CheY-like_superfamily"/>
</dbReference>
<proteinExistence type="predicted"/>
<name>A0A4S3MEJ4_9RHOB</name>
<dbReference type="PANTHER" id="PTHR48111:SF1">
    <property type="entry name" value="TWO-COMPONENT RESPONSE REGULATOR ORR33"/>
    <property type="match status" value="1"/>
</dbReference>
<dbReference type="Proteomes" id="UP000306113">
    <property type="component" value="Unassembled WGS sequence"/>
</dbReference>
<keyword evidence="3" id="KW-0805">Transcription regulation</keyword>
<evidence type="ECO:0000313" key="8">
    <source>
        <dbReference type="EMBL" id="THD76558.1"/>
    </source>
</evidence>
<dbReference type="Gene3D" id="3.30.70.270">
    <property type="match status" value="1"/>
</dbReference>
<reference evidence="8 9" key="1">
    <citation type="submission" date="2019-04" db="EMBL/GenBank/DDBJ databases">
        <title>Draft genome sequence of Youngimonas vesicularis.</title>
        <authorList>
            <person name="Hameed A."/>
        </authorList>
    </citation>
    <scope>NUCLEOTIDE SEQUENCE [LARGE SCALE GENOMIC DNA]</scope>
    <source>
        <strain evidence="8 9">CC-AMW-E</strain>
    </source>
</reference>
<dbReference type="EMBL" id="SSMD01000001">
    <property type="protein sequence ID" value="THD76558.1"/>
    <property type="molecule type" value="Genomic_DNA"/>
</dbReference>
<evidence type="ECO:0000256" key="6">
    <source>
        <dbReference type="PROSITE-ProRule" id="PRU00169"/>
    </source>
</evidence>
<dbReference type="PANTHER" id="PTHR48111">
    <property type="entry name" value="REGULATOR OF RPOS"/>
    <property type="match status" value="1"/>
</dbReference>
<dbReference type="InterPro" id="IPR043128">
    <property type="entry name" value="Rev_trsase/Diguanyl_cyclase"/>
</dbReference>
<dbReference type="Pfam" id="PF00072">
    <property type="entry name" value="Response_reg"/>
    <property type="match status" value="1"/>
</dbReference>
<dbReference type="GO" id="GO:0000156">
    <property type="term" value="F:phosphorelay response regulator activity"/>
    <property type="evidence" value="ECO:0007669"/>
    <property type="project" value="TreeGrafter"/>
</dbReference>
<dbReference type="InterPro" id="IPR001789">
    <property type="entry name" value="Sig_transdc_resp-reg_receiver"/>
</dbReference>
<evidence type="ECO:0000256" key="5">
    <source>
        <dbReference type="ARBA" id="ARBA00023163"/>
    </source>
</evidence>
<keyword evidence="4" id="KW-0238">DNA-binding</keyword>
<evidence type="ECO:0000256" key="3">
    <source>
        <dbReference type="ARBA" id="ARBA00023015"/>
    </source>
</evidence>
<gene>
    <name evidence="8" type="ORF">E7681_01565</name>
</gene>
<keyword evidence="9" id="KW-1185">Reference proteome</keyword>
<dbReference type="AlphaFoldDB" id="A0A4S3MEJ4"/>